<dbReference type="AlphaFoldDB" id="A0A409YHH9"/>
<gene>
    <name evidence="2" type="ORF">CVT24_002030</name>
</gene>
<dbReference type="InParanoid" id="A0A409YHH9"/>
<dbReference type="InterPro" id="IPR032053">
    <property type="entry name" value="Ribosomal_mS34"/>
</dbReference>
<organism evidence="2 3">
    <name type="scientific">Panaeolus cyanescens</name>
    <dbReference type="NCBI Taxonomy" id="181874"/>
    <lineage>
        <taxon>Eukaryota</taxon>
        <taxon>Fungi</taxon>
        <taxon>Dikarya</taxon>
        <taxon>Basidiomycota</taxon>
        <taxon>Agaricomycotina</taxon>
        <taxon>Agaricomycetes</taxon>
        <taxon>Agaricomycetidae</taxon>
        <taxon>Agaricales</taxon>
        <taxon>Agaricineae</taxon>
        <taxon>Galeropsidaceae</taxon>
        <taxon>Panaeolus</taxon>
    </lineage>
</organism>
<sequence>MAASATRSSITRTLQQLIPLKKGELPPVLAPRAGNLYEVLSRTPQGGVGASVHQTRWSSKQIDESYWVVTRTKFKCEGKHGKAWGQLYWKGKLVSPREERIRGALKYNWKEGKSKAVPTSALNSSPSSPTENSSS</sequence>
<dbReference type="PANTHER" id="PTHR35316">
    <property type="entry name" value="28S RIBOSOMAL S34 PROTEIN"/>
    <property type="match status" value="1"/>
</dbReference>
<name>A0A409YHH9_9AGAR</name>
<dbReference type="Proteomes" id="UP000284842">
    <property type="component" value="Unassembled WGS sequence"/>
</dbReference>
<feature type="compositionally biased region" description="Low complexity" evidence="1">
    <location>
        <begin position="123"/>
        <end position="135"/>
    </location>
</feature>
<dbReference type="GO" id="GO:0005739">
    <property type="term" value="C:mitochondrion"/>
    <property type="evidence" value="ECO:0007669"/>
    <property type="project" value="InterPro"/>
</dbReference>
<accession>A0A409YHH9</accession>
<dbReference type="PANTHER" id="PTHR35316:SF1">
    <property type="entry name" value="28S RIBOSOMAL S34 PROTEIN"/>
    <property type="match status" value="1"/>
</dbReference>
<dbReference type="OrthoDB" id="16434at2759"/>
<dbReference type="EMBL" id="NHTK01001168">
    <property type="protein sequence ID" value="PPR02481.1"/>
    <property type="molecule type" value="Genomic_DNA"/>
</dbReference>
<evidence type="ECO:0000313" key="3">
    <source>
        <dbReference type="Proteomes" id="UP000284842"/>
    </source>
</evidence>
<comment type="caution">
    <text evidence="2">The sequence shown here is derived from an EMBL/GenBank/DDBJ whole genome shotgun (WGS) entry which is preliminary data.</text>
</comment>
<feature type="region of interest" description="Disordered" evidence="1">
    <location>
        <begin position="112"/>
        <end position="135"/>
    </location>
</feature>
<reference evidence="2 3" key="1">
    <citation type="journal article" date="2018" name="Evol. Lett.">
        <title>Horizontal gene cluster transfer increased hallucinogenic mushroom diversity.</title>
        <authorList>
            <person name="Reynolds H.T."/>
            <person name="Vijayakumar V."/>
            <person name="Gluck-Thaler E."/>
            <person name="Korotkin H.B."/>
            <person name="Matheny P.B."/>
            <person name="Slot J.C."/>
        </authorList>
    </citation>
    <scope>NUCLEOTIDE SEQUENCE [LARGE SCALE GENOMIC DNA]</scope>
    <source>
        <strain evidence="2 3">2629</strain>
    </source>
</reference>
<keyword evidence="3" id="KW-1185">Reference proteome</keyword>
<dbReference type="Pfam" id="PF16053">
    <property type="entry name" value="MRP-S34"/>
    <property type="match status" value="1"/>
</dbReference>
<proteinExistence type="predicted"/>
<protein>
    <submittedName>
        <fullName evidence="2">Uncharacterized protein</fullName>
    </submittedName>
</protein>
<evidence type="ECO:0000313" key="2">
    <source>
        <dbReference type="EMBL" id="PPR02481.1"/>
    </source>
</evidence>
<dbReference type="GO" id="GO:0003735">
    <property type="term" value="F:structural constituent of ribosome"/>
    <property type="evidence" value="ECO:0007669"/>
    <property type="project" value="InterPro"/>
</dbReference>
<evidence type="ECO:0000256" key="1">
    <source>
        <dbReference type="SAM" id="MobiDB-lite"/>
    </source>
</evidence>